<keyword evidence="2" id="KW-0175">Coiled coil</keyword>
<dbReference type="InterPro" id="IPR058625">
    <property type="entry name" value="MdtA-like_BSH"/>
</dbReference>
<reference evidence="9" key="1">
    <citation type="submission" date="2018-03" db="EMBL/GenBank/DDBJ databases">
        <authorList>
            <person name="Zecchin S."/>
        </authorList>
    </citation>
    <scope>NUCLEOTIDE SEQUENCE [LARGE SCALE GENOMIC DNA]</scope>
</reference>
<dbReference type="InterPro" id="IPR058624">
    <property type="entry name" value="MdtA-like_HH"/>
</dbReference>
<dbReference type="PANTHER" id="PTHR30469">
    <property type="entry name" value="MULTIDRUG RESISTANCE PROTEIN MDTA"/>
    <property type="match status" value="1"/>
</dbReference>
<keyword evidence="9" id="KW-1185">Reference proteome</keyword>
<evidence type="ECO:0000313" key="8">
    <source>
        <dbReference type="EMBL" id="SPQ01666.1"/>
    </source>
</evidence>
<dbReference type="Gene3D" id="2.40.50.100">
    <property type="match status" value="1"/>
</dbReference>
<dbReference type="GO" id="GO:0015562">
    <property type="term" value="F:efflux transmembrane transporter activity"/>
    <property type="evidence" value="ECO:0007669"/>
    <property type="project" value="TreeGrafter"/>
</dbReference>
<dbReference type="InterPro" id="IPR006143">
    <property type="entry name" value="RND_pump_MFP"/>
</dbReference>
<feature type="transmembrane region" description="Helical" evidence="3">
    <location>
        <begin position="26"/>
        <end position="48"/>
    </location>
</feature>
<dbReference type="InterPro" id="IPR058637">
    <property type="entry name" value="YknX-like_C"/>
</dbReference>
<keyword evidence="3" id="KW-1133">Transmembrane helix</keyword>
<evidence type="ECO:0000256" key="3">
    <source>
        <dbReference type="SAM" id="Phobius"/>
    </source>
</evidence>
<dbReference type="Gene3D" id="2.40.30.170">
    <property type="match status" value="1"/>
</dbReference>
<protein>
    <submittedName>
        <fullName evidence="8">Efflux transporter, RND family, MFP subunit</fullName>
    </submittedName>
</protein>
<feature type="coiled-coil region" evidence="2">
    <location>
        <begin position="115"/>
        <end position="149"/>
    </location>
</feature>
<dbReference type="Proteomes" id="UP000245125">
    <property type="component" value="Unassembled WGS sequence"/>
</dbReference>
<evidence type="ECO:0000259" key="6">
    <source>
        <dbReference type="Pfam" id="PF25954"/>
    </source>
</evidence>
<dbReference type="InterPro" id="IPR058792">
    <property type="entry name" value="Beta-barrel_RND_2"/>
</dbReference>
<comment type="similarity">
    <text evidence="1">Belongs to the membrane fusion protein (MFP) (TC 8.A.1) family.</text>
</comment>
<feature type="domain" description="Multidrug resistance protein MdtA-like barrel-sandwich hybrid" evidence="5">
    <location>
        <begin position="81"/>
        <end position="233"/>
    </location>
</feature>
<keyword evidence="3" id="KW-0472">Membrane</keyword>
<keyword evidence="3" id="KW-0812">Transmembrane</keyword>
<evidence type="ECO:0000259" key="4">
    <source>
        <dbReference type="Pfam" id="PF25876"/>
    </source>
</evidence>
<organism evidence="8 9">
    <name type="scientific">Candidatus Sulfobium mesophilum</name>
    <dbReference type="NCBI Taxonomy" id="2016548"/>
    <lineage>
        <taxon>Bacteria</taxon>
        <taxon>Pseudomonadati</taxon>
        <taxon>Nitrospirota</taxon>
        <taxon>Nitrospiria</taxon>
        <taxon>Nitrospirales</taxon>
        <taxon>Nitrospiraceae</taxon>
        <taxon>Candidatus Sulfobium</taxon>
    </lineage>
</organism>
<dbReference type="OrthoDB" id="9789643at2"/>
<evidence type="ECO:0000256" key="1">
    <source>
        <dbReference type="ARBA" id="ARBA00009477"/>
    </source>
</evidence>
<dbReference type="AlphaFoldDB" id="A0A2U3QJS4"/>
<dbReference type="EMBL" id="OUUY01000114">
    <property type="protein sequence ID" value="SPQ01666.1"/>
    <property type="molecule type" value="Genomic_DNA"/>
</dbReference>
<evidence type="ECO:0000259" key="7">
    <source>
        <dbReference type="Pfam" id="PF25989"/>
    </source>
</evidence>
<sequence length="405" mass="42948">MGNEDLAKLKIDKSEAVHGPTNRKRLLRAAVALAIFLLLIALYLSGVFTPAVAVETTSVSQIYPSQGFTLLNASGYVVAQRKAAIASKATGRLVSLSVEEGSRVKKGDIVARLESEDVAATRQQAEENLNAAKAALDQAKAELYDAKVEFNRSGELVSKGFISRTDFDTAEARYKKAVAGAASAEANIKGGRAALQGAQAAVEYTLIRAPFDAVVLTKNADIGDMVTPFGAAANAKAAVVTIADMGSLQVEVDVSESNIEKVQKGQPCEIQLDAFPEVRLRGVVHMIVPTADRTKATVLVKVAFLDKDDRILPEMSAKVAFLKRPVAAGEDRPHTAINPSSIITKGGRKFVFLVKDSRVIETPITTGAQIADMTEVTAGLKAGDKIVLKPSGRLKAGSTIKIAEH</sequence>
<dbReference type="Gene3D" id="2.40.420.20">
    <property type="match status" value="1"/>
</dbReference>
<dbReference type="NCBIfam" id="TIGR01730">
    <property type="entry name" value="RND_mfp"/>
    <property type="match status" value="1"/>
</dbReference>
<name>A0A2U3QJS4_9BACT</name>
<dbReference type="Pfam" id="PF25989">
    <property type="entry name" value="YknX_C"/>
    <property type="match status" value="1"/>
</dbReference>
<feature type="domain" description="Multidrug resistance protein MdtA-like alpha-helical hairpin" evidence="4">
    <location>
        <begin position="129"/>
        <end position="205"/>
    </location>
</feature>
<dbReference type="GO" id="GO:1990281">
    <property type="term" value="C:efflux pump complex"/>
    <property type="evidence" value="ECO:0007669"/>
    <property type="project" value="TreeGrafter"/>
</dbReference>
<proteinExistence type="inferred from homology"/>
<gene>
    <name evidence="8" type="ORF">NBG4_650002</name>
</gene>
<evidence type="ECO:0000256" key="2">
    <source>
        <dbReference type="SAM" id="Coils"/>
    </source>
</evidence>
<evidence type="ECO:0000313" key="9">
    <source>
        <dbReference type="Proteomes" id="UP000245125"/>
    </source>
</evidence>
<dbReference type="Gene3D" id="1.10.287.470">
    <property type="entry name" value="Helix hairpin bin"/>
    <property type="match status" value="1"/>
</dbReference>
<accession>A0A2U3QJS4</accession>
<dbReference type="Pfam" id="PF25954">
    <property type="entry name" value="Beta-barrel_RND_2"/>
    <property type="match status" value="1"/>
</dbReference>
<evidence type="ECO:0000259" key="5">
    <source>
        <dbReference type="Pfam" id="PF25917"/>
    </source>
</evidence>
<dbReference type="PANTHER" id="PTHR30469:SF38">
    <property type="entry name" value="HLYD FAMILY SECRETION PROTEIN"/>
    <property type="match status" value="1"/>
</dbReference>
<dbReference type="SUPFAM" id="SSF111369">
    <property type="entry name" value="HlyD-like secretion proteins"/>
    <property type="match status" value="1"/>
</dbReference>
<feature type="domain" description="CusB-like beta-barrel" evidence="6">
    <location>
        <begin position="250"/>
        <end position="321"/>
    </location>
</feature>
<dbReference type="Pfam" id="PF25917">
    <property type="entry name" value="BSH_RND"/>
    <property type="match status" value="1"/>
</dbReference>
<feature type="domain" description="YknX-like C-terminal permuted SH3-like" evidence="7">
    <location>
        <begin position="340"/>
        <end position="401"/>
    </location>
</feature>
<dbReference type="Pfam" id="PF25876">
    <property type="entry name" value="HH_MFP_RND"/>
    <property type="match status" value="1"/>
</dbReference>